<feature type="non-terminal residue" evidence="1">
    <location>
        <position position="1"/>
    </location>
</feature>
<feature type="non-terminal residue" evidence="1">
    <location>
        <position position="98"/>
    </location>
</feature>
<dbReference type="EMBL" id="CAJNNV010023743">
    <property type="protein sequence ID" value="CAE8608748.1"/>
    <property type="molecule type" value="Genomic_DNA"/>
</dbReference>
<organism evidence="1 2">
    <name type="scientific">Polarella glacialis</name>
    <name type="common">Dinoflagellate</name>
    <dbReference type="NCBI Taxonomy" id="89957"/>
    <lineage>
        <taxon>Eukaryota</taxon>
        <taxon>Sar</taxon>
        <taxon>Alveolata</taxon>
        <taxon>Dinophyceae</taxon>
        <taxon>Suessiales</taxon>
        <taxon>Suessiaceae</taxon>
        <taxon>Polarella</taxon>
    </lineage>
</organism>
<protein>
    <submittedName>
        <fullName evidence="1">Uncharacterized protein</fullName>
    </submittedName>
</protein>
<keyword evidence="2" id="KW-1185">Reference proteome</keyword>
<name>A0A813F863_POLGL</name>
<dbReference type="AlphaFoldDB" id="A0A813F863"/>
<sequence>ARDFSDSAPTGSQVLWEPFGRPCALVALCHRTSAGGPRAADVPTEGCRAVLSPIARCRASCGSEHHCWEAYEPALCKRPEPLASRGLRAVGGGELERQ</sequence>
<reference evidence="1" key="1">
    <citation type="submission" date="2021-02" db="EMBL/GenBank/DDBJ databases">
        <authorList>
            <person name="Dougan E. K."/>
            <person name="Rhodes N."/>
            <person name="Thang M."/>
            <person name="Chan C."/>
        </authorList>
    </citation>
    <scope>NUCLEOTIDE SEQUENCE</scope>
</reference>
<accession>A0A813F863</accession>
<evidence type="ECO:0000313" key="1">
    <source>
        <dbReference type="EMBL" id="CAE8608748.1"/>
    </source>
</evidence>
<gene>
    <name evidence="1" type="ORF">PGLA1383_LOCUS26590</name>
</gene>
<evidence type="ECO:0000313" key="2">
    <source>
        <dbReference type="Proteomes" id="UP000654075"/>
    </source>
</evidence>
<dbReference type="Proteomes" id="UP000654075">
    <property type="component" value="Unassembled WGS sequence"/>
</dbReference>
<proteinExistence type="predicted"/>
<comment type="caution">
    <text evidence="1">The sequence shown here is derived from an EMBL/GenBank/DDBJ whole genome shotgun (WGS) entry which is preliminary data.</text>
</comment>